<evidence type="ECO:0000256" key="1">
    <source>
        <dbReference type="SAM" id="MobiDB-lite"/>
    </source>
</evidence>
<accession>A0A9P8YDH6</accession>
<organism evidence="2 3">
    <name type="scientific">Microdochium trichocladiopsis</name>
    <dbReference type="NCBI Taxonomy" id="1682393"/>
    <lineage>
        <taxon>Eukaryota</taxon>
        <taxon>Fungi</taxon>
        <taxon>Dikarya</taxon>
        <taxon>Ascomycota</taxon>
        <taxon>Pezizomycotina</taxon>
        <taxon>Sordariomycetes</taxon>
        <taxon>Xylariomycetidae</taxon>
        <taxon>Xylariales</taxon>
        <taxon>Microdochiaceae</taxon>
        <taxon>Microdochium</taxon>
    </lineage>
</organism>
<dbReference type="AlphaFoldDB" id="A0A9P8YDH6"/>
<reference evidence="2" key="1">
    <citation type="journal article" date="2021" name="Nat. Commun.">
        <title>Genetic determinants of endophytism in the Arabidopsis root mycobiome.</title>
        <authorList>
            <person name="Mesny F."/>
            <person name="Miyauchi S."/>
            <person name="Thiergart T."/>
            <person name="Pickel B."/>
            <person name="Atanasova L."/>
            <person name="Karlsson M."/>
            <person name="Huettel B."/>
            <person name="Barry K.W."/>
            <person name="Haridas S."/>
            <person name="Chen C."/>
            <person name="Bauer D."/>
            <person name="Andreopoulos W."/>
            <person name="Pangilinan J."/>
            <person name="LaButti K."/>
            <person name="Riley R."/>
            <person name="Lipzen A."/>
            <person name="Clum A."/>
            <person name="Drula E."/>
            <person name="Henrissat B."/>
            <person name="Kohler A."/>
            <person name="Grigoriev I.V."/>
            <person name="Martin F.M."/>
            <person name="Hacquard S."/>
        </authorList>
    </citation>
    <scope>NUCLEOTIDE SEQUENCE</scope>
    <source>
        <strain evidence="2">MPI-CAGE-CH-0230</strain>
    </source>
</reference>
<evidence type="ECO:0000313" key="2">
    <source>
        <dbReference type="EMBL" id="KAH7037460.1"/>
    </source>
</evidence>
<feature type="region of interest" description="Disordered" evidence="1">
    <location>
        <begin position="33"/>
        <end position="66"/>
    </location>
</feature>
<comment type="caution">
    <text evidence="2">The sequence shown here is derived from an EMBL/GenBank/DDBJ whole genome shotgun (WGS) entry which is preliminary data.</text>
</comment>
<feature type="compositionally biased region" description="Low complexity" evidence="1">
    <location>
        <begin position="33"/>
        <end position="46"/>
    </location>
</feature>
<dbReference type="Proteomes" id="UP000756346">
    <property type="component" value="Unassembled WGS sequence"/>
</dbReference>
<dbReference type="EMBL" id="JAGTJQ010000002">
    <property type="protein sequence ID" value="KAH7037460.1"/>
    <property type="molecule type" value="Genomic_DNA"/>
</dbReference>
<proteinExistence type="predicted"/>
<dbReference type="RefSeq" id="XP_046016581.1">
    <property type="nucleotide sequence ID" value="XM_046152712.1"/>
</dbReference>
<evidence type="ECO:0000313" key="3">
    <source>
        <dbReference type="Proteomes" id="UP000756346"/>
    </source>
</evidence>
<keyword evidence="3" id="KW-1185">Reference proteome</keyword>
<name>A0A9P8YDH6_9PEZI</name>
<dbReference type="GeneID" id="70182258"/>
<sequence>MPALVSLGKSALISIHNPHGPCSWLPLPADPSPSLLGSLPNPRGSSECYQARPPRTRNLSSCHPPRDHTCEKLRATPCLTARSAWANCKSQKPTDSLQRSHTATAQLDPPTVLAEVNLSTITTQPFPCGP</sequence>
<gene>
    <name evidence="2" type="ORF">B0I36DRAFT_314116</name>
</gene>
<protein>
    <submittedName>
        <fullName evidence="2">Uncharacterized protein</fullName>
    </submittedName>
</protein>